<dbReference type="SUPFAM" id="SSF50044">
    <property type="entry name" value="SH3-domain"/>
    <property type="match status" value="5"/>
</dbReference>
<dbReference type="GeneTree" id="ENSGT00940000155936"/>
<evidence type="ECO:0000259" key="17">
    <source>
        <dbReference type="PROSITE" id="PS50002"/>
    </source>
</evidence>
<evidence type="ECO:0000256" key="15">
    <source>
        <dbReference type="SAM" id="MobiDB-lite"/>
    </source>
</evidence>
<evidence type="ECO:0000259" key="19">
    <source>
        <dbReference type="PROSITE" id="PS50004"/>
    </source>
</evidence>
<dbReference type="InterPro" id="IPR035892">
    <property type="entry name" value="C2_domain_sf"/>
</dbReference>
<reference evidence="23" key="2">
    <citation type="submission" date="2025-08" db="UniProtKB">
        <authorList>
            <consortium name="Ensembl"/>
        </authorList>
    </citation>
    <scope>IDENTIFICATION</scope>
</reference>
<evidence type="ECO:0000256" key="16">
    <source>
        <dbReference type="SAM" id="SignalP"/>
    </source>
</evidence>
<feature type="domain" description="EH" evidence="21">
    <location>
        <begin position="230"/>
        <end position="319"/>
    </location>
</feature>
<dbReference type="PROSITE" id="PS50003">
    <property type="entry name" value="PH_DOMAIN"/>
    <property type="match status" value="1"/>
</dbReference>
<dbReference type="InterPro" id="IPR035899">
    <property type="entry name" value="DBL_dom_sf"/>
</dbReference>
<dbReference type="FunFam" id="2.30.30.40:FF:000072">
    <property type="entry name" value="Unconventional Myosin IB"/>
    <property type="match status" value="1"/>
</dbReference>
<dbReference type="Gene3D" id="2.30.29.30">
    <property type="entry name" value="Pleckstrin-homology domain (PH domain)/Phosphotyrosine-binding domain (PTB)"/>
    <property type="match status" value="1"/>
</dbReference>
<keyword evidence="4" id="KW-0963">Cytoplasm</keyword>
<dbReference type="FunFam" id="1.10.238.10:FF:000055">
    <property type="entry name" value="Intersectin-1 isoform 1"/>
    <property type="match status" value="1"/>
</dbReference>
<evidence type="ECO:0000256" key="12">
    <source>
        <dbReference type="ARBA" id="ARBA00037432"/>
    </source>
</evidence>
<feature type="domain" description="EF-hand" evidence="22">
    <location>
        <begin position="59"/>
        <end position="94"/>
    </location>
</feature>
<dbReference type="PROSITE" id="PS50031">
    <property type="entry name" value="EH"/>
    <property type="match status" value="2"/>
</dbReference>
<feature type="domain" description="SH3" evidence="17">
    <location>
        <begin position="971"/>
        <end position="1029"/>
    </location>
</feature>
<dbReference type="PRINTS" id="PR00499">
    <property type="entry name" value="P67PHOX"/>
</dbReference>
<dbReference type="SUPFAM" id="SSF50729">
    <property type="entry name" value="PH domain-like"/>
    <property type="match status" value="1"/>
</dbReference>
<dbReference type="Pfam" id="PF16652">
    <property type="entry name" value="PH_13"/>
    <property type="match status" value="1"/>
</dbReference>
<dbReference type="Pfam" id="PF07653">
    <property type="entry name" value="SH3_2"/>
    <property type="match status" value="3"/>
</dbReference>
<feature type="compositionally biased region" description="Polar residues" evidence="15">
    <location>
        <begin position="770"/>
        <end position="781"/>
    </location>
</feature>
<feature type="region of interest" description="Disordered" evidence="15">
    <location>
        <begin position="372"/>
        <end position="399"/>
    </location>
</feature>
<dbReference type="CDD" id="cd00160">
    <property type="entry name" value="RhoGEF"/>
    <property type="match status" value="1"/>
</dbReference>
<dbReference type="SMART" id="SM00054">
    <property type="entry name" value="EFh"/>
    <property type="match status" value="2"/>
</dbReference>
<evidence type="ECO:0000256" key="13">
    <source>
        <dbReference type="ARBA" id="ARBA00040640"/>
    </source>
</evidence>
<dbReference type="PANTHER" id="PTHR46006:SF6">
    <property type="entry name" value="INTERSECTIN-2 ISOFORM X1"/>
    <property type="match status" value="1"/>
</dbReference>
<evidence type="ECO:0000256" key="3">
    <source>
        <dbReference type="ARBA" id="ARBA00022443"/>
    </source>
</evidence>
<dbReference type="Pfam" id="PF12763">
    <property type="entry name" value="EH"/>
    <property type="match status" value="2"/>
</dbReference>
<dbReference type="GO" id="GO:0005085">
    <property type="term" value="F:guanyl-nucleotide exchange factor activity"/>
    <property type="evidence" value="ECO:0007669"/>
    <property type="project" value="InterPro"/>
</dbReference>
<dbReference type="InterPro" id="IPR011992">
    <property type="entry name" value="EF-hand-dom_pair"/>
</dbReference>
<dbReference type="SMART" id="SM00239">
    <property type="entry name" value="C2"/>
    <property type="match status" value="1"/>
</dbReference>
<evidence type="ECO:0000256" key="2">
    <source>
        <dbReference type="ARBA" id="ARBA00004496"/>
    </source>
</evidence>
<dbReference type="InterPro" id="IPR000008">
    <property type="entry name" value="C2_dom"/>
</dbReference>
<feature type="signal peptide" evidence="16">
    <location>
        <begin position="1"/>
        <end position="22"/>
    </location>
</feature>
<dbReference type="InterPro" id="IPR001331">
    <property type="entry name" value="GDS_CDC24_CS"/>
</dbReference>
<feature type="domain" description="SH3" evidence="17">
    <location>
        <begin position="1112"/>
        <end position="1171"/>
    </location>
</feature>
<dbReference type="InterPro" id="IPR000219">
    <property type="entry name" value="DH_dom"/>
</dbReference>
<dbReference type="InterPro" id="IPR051480">
    <property type="entry name" value="Endocytic_GEF_Adapter"/>
</dbReference>
<dbReference type="CDD" id="cd00052">
    <property type="entry name" value="EH"/>
    <property type="match status" value="2"/>
</dbReference>
<dbReference type="InterPro" id="IPR001452">
    <property type="entry name" value="SH3_domain"/>
</dbReference>
<evidence type="ECO:0000259" key="20">
    <source>
        <dbReference type="PROSITE" id="PS50010"/>
    </source>
</evidence>
<keyword evidence="8" id="KW-0770">Synapse</keyword>
<dbReference type="SMART" id="SM00233">
    <property type="entry name" value="PH"/>
    <property type="match status" value="1"/>
</dbReference>
<evidence type="ECO:0000256" key="9">
    <source>
        <dbReference type="ARBA" id="ARBA00023043"/>
    </source>
</evidence>
<dbReference type="PROSITE" id="PS50002">
    <property type="entry name" value="SH3"/>
    <property type="match status" value="4"/>
</dbReference>
<evidence type="ECO:0000256" key="1">
    <source>
        <dbReference type="ARBA" id="ARBA00004316"/>
    </source>
</evidence>
<keyword evidence="7" id="KW-0106">Calcium</keyword>
<dbReference type="InterPro" id="IPR000261">
    <property type="entry name" value="EH_dom"/>
</dbReference>
<feature type="domain" description="SH3" evidence="17">
    <location>
        <begin position="899"/>
        <end position="957"/>
    </location>
</feature>
<keyword evidence="16" id="KW-0732">Signal</keyword>
<dbReference type="InterPro" id="IPR011993">
    <property type="entry name" value="PH-like_dom_sf"/>
</dbReference>
<dbReference type="InterPro" id="IPR002048">
    <property type="entry name" value="EF_hand_dom"/>
</dbReference>
<dbReference type="InterPro" id="IPR036028">
    <property type="entry name" value="SH3-like_dom_sf"/>
</dbReference>
<evidence type="ECO:0000256" key="7">
    <source>
        <dbReference type="ARBA" id="ARBA00022837"/>
    </source>
</evidence>
<protein>
    <recommendedName>
        <fullName evidence="13">Osteoclast-stimulating factor 1</fullName>
    </recommendedName>
</protein>
<dbReference type="PANTHER" id="PTHR46006">
    <property type="entry name" value="RHO GUANINE NUCLEOTIDE EXCHANGE FACTOR AT 64C, ISOFORM A"/>
    <property type="match status" value="1"/>
</dbReference>
<evidence type="ECO:0000256" key="11">
    <source>
        <dbReference type="ARBA" id="ARBA00034103"/>
    </source>
</evidence>
<dbReference type="Pfam" id="PF00168">
    <property type="entry name" value="C2"/>
    <property type="match status" value="1"/>
</dbReference>
<feature type="chain" id="PRO_5044216900" description="Osteoclast-stimulating factor 1" evidence="16">
    <location>
        <begin position="23"/>
        <end position="1678"/>
    </location>
</feature>
<evidence type="ECO:0000256" key="8">
    <source>
        <dbReference type="ARBA" id="ARBA00023018"/>
    </source>
</evidence>
<keyword evidence="24" id="KW-1185">Reference proteome</keyword>
<feature type="domain" description="SH3" evidence="17">
    <location>
        <begin position="1038"/>
        <end position="1102"/>
    </location>
</feature>
<feature type="compositionally biased region" description="Polar residues" evidence="15">
    <location>
        <begin position="844"/>
        <end position="865"/>
    </location>
</feature>
<feature type="domain" description="PH" evidence="18">
    <location>
        <begin position="1420"/>
        <end position="1528"/>
    </location>
</feature>
<evidence type="ECO:0000256" key="14">
    <source>
        <dbReference type="PROSITE-ProRule" id="PRU00192"/>
    </source>
</evidence>
<dbReference type="GO" id="GO:0005737">
    <property type="term" value="C:cytoplasm"/>
    <property type="evidence" value="ECO:0007669"/>
    <property type="project" value="UniProtKB-SubCell"/>
</dbReference>
<keyword evidence="10" id="KW-0966">Cell projection</keyword>
<dbReference type="GO" id="GO:0035556">
    <property type="term" value="P:intracellular signal transduction"/>
    <property type="evidence" value="ECO:0007669"/>
    <property type="project" value="InterPro"/>
</dbReference>
<keyword evidence="3 14" id="KW-0728">SH3 domain</keyword>
<dbReference type="FunFam" id="2.30.29.30:FF:000069">
    <property type="entry name" value="Intersectin 1"/>
    <property type="match status" value="1"/>
</dbReference>
<evidence type="ECO:0000256" key="4">
    <source>
        <dbReference type="ARBA" id="ARBA00022490"/>
    </source>
</evidence>
<dbReference type="PROSITE" id="PS50010">
    <property type="entry name" value="DH_2"/>
    <property type="match status" value="1"/>
</dbReference>
<evidence type="ECO:0000313" key="23">
    <source>
        <dbReference type="Ensembl" id="ENSACLP00000046236.1"/>
    </source>
</evidence>
<dbReference type="Ensembl" id="ENSACLT00000090417.1">
    <property type="protein sequence ID" value="ENSACLP00000046236.1"/>
    <property type="gene ID" value="ENSACLG00000009646.2"/>
</dbReference>
<evidence type="ECO:0000256" key="5">
    <source>
        <dbReference type="ARBA" id="ARBA00022583"/>
    </source>
</evidence>
<dbReference type="PROSITE" id="PS50004">
    <property type="entry name" value="C2"/>
    <property type="match status" value="1"/>
</dbReference>
<keyword evidence="9" id="KW-0040">ANK repeat</keyword>
<feature type="region of interest" description="Disordered" evidence="15">
    <location>
        <begin position="625"/>
        <end position="644"/>
    </location>
</feature>
<feature type="domain" description="C2" evidence="19">
    <location>
        <begin position="1535"/>
        <end position="1652"/>
    </location>
</feature>
<dbReference type="PROSITE" id="PS50222">
    <property type="entry name" value="EF_HAND_2"/>
    <property type="match status" value="2"/>
</dbReference>
<comment type="subcellular location">
    <subcellularLocation>
        <location evidence="1">Cell projection</location>
    </subcellularLocation>
    <subcellularLocation>
        <location evidence="2">Cytoplasm</location>
    </subcellularLocation>
    <subcellularLocation>
        <location evidence="11">Synapse</location>
    </subcellularLocation>
</comment>
<dbReference type="SMART" id="SM00326">
    <property type="entry name" value="SH3"/>
    <property type="match status" value="4"/>
</dbReference>
<dbReference type="GO" id="GO:0006897">
    <property type="term" value="P:endocytosis"/>
    <property type="evidence" value="ECO:0007669"/>
    <property type="project" value="UniProtKB-KW"/>
</dbReference>
<feature type="domain" description="EH" evidence="21">
    <location>
        <begin position="27"/>
        <end position="115"/>
    </location>
</feature>
<dbReference type="FunFam" id="1.20.900.10:FF:000011">
    <property type="entry name" value="Intersectin 1"/>
    <property type="match status" value="1"/>
</dbReference>
<accession>A0AAX7SV77</accession>
<dbReference type="CDD" id="cd11838">
    <property type="entry name" value="SH3_Intersectin_3"/>
    <property type="match status" value="1"/>
</dbReference>
<evidence type="ECO:0000256" key="6">
    <source>
        <dbReference type="ARBA" id="ARBA00022723"/>
    </source>
</evidence>
<sequence>SVNNLLFHVIQFILKSGPSVWAISPEERDKHDQMFDSLSPTMGYVTGDQAKRFFLQSGLPASVLADIWSLADMNKDGKMDRLEFSVAMKLIKLKLTGTPLPSSLPIIMKQPPVRAPTMNNPTNPAYGIGSMVHGTNLAMLTPMAVSPMTPMTGLSPMVPSSSGMNPLMMSTAPTPLVPIMGNTTVPNGTMGLLQPISSGGLNTGISGSSTPSVMSPMNAVPSDWAVPHASRLKYRQQFNSLDKQMIGYLTGLQVKGVMESTMLTKIQLASIWNLADVDKDGKLQAEEFILAMHLVDLAKSGQPLPLTLPTELVPPSQRSATNGLSSSLIDNLEIEPPQKPKMNISFEDKFKANLERGNAELEKRRQALLDAERREQERRAQKEKEEREKREKEAWEAEERRRKEEERRLELQRELERQKEEERQREIERKEAAQRELERQRKEEWERRRKGELQLKKEQEQDEITKLKAKKRSLELELEAVGDKHRQISDRLRDFQNKKKLQKTELDLNNQRKEARQQDINNLQKQIEVCAFFLPHFFSEIISEFHSVPSSTVSTLKVSMTEKKGTCMKLREQLEVLEKETAAKLAEMDQYNKDMQVGICHYFSLLFGQMQRELRAREEAERRKREEEERRKREEEERQRQAERRRQEEERRKLEEEKRKLEEERRKLEEERRQEEKRRREEEERRRREEEERKRLEEERKRLEEVRREEERRREREEEERRRQRAAEAAFRDAEERRKQEEEEKRKREEERRRLHQQQEEERKRPFNFPVSNLLSSAQVDETTEREEGWLYGSKQGTMGWFPESYVERVGPSNTADSTAPAPPAKLPLQSQLSNALKAAKVSGTKSAFTPTHSPNPATSESQEQVRASHSTYCSLQLYNYYVDRFNLSVLLSFHQRVVGTLLAQALCSWTAKTDSHLNFNKDDVIQVLEQQENWWLGKLNDEQGWFPKTYVKPIGEDEGSNVKSSSADAPDGDKFVALYTYESPQSGDLTFKEGDVILVSKRDGEWWNGSIGNRTGVFPSNYVKPKETDTSSTSGKKKQEVAQVTRPHASTGPEQLNLENGQLILILSKDVSGWWLGELQARGKKRQKGWFPATHVKVLESSSGKSTPAPQPVCQVIAIYDYTAANGEEMSFSKGQLINVLDKSNPDWWKGESNGVTGLFPTNYVQMTTADVDPSQQWCADLNSLDSLSPQEKKRQGYIHELIETEEKYVEDLQIVLEVFCKPMSASGRLNESEMSMIFVNWKELLACNSKFVKALRVRKKTGGENNPVGMIGDILAAELSHMQPYIRFCSSQFNGATLLQTRTDNDSDFKDFMRKIATDYRCKGMPLSSFLLKPMQRITRYPLHIKNILECTAEGHADRGPLKEALERAEELCKQVNEGVREKENSDRLEWIQSHVNCDGPVEHLVFNSLTNCLGPRKLLHSGKLYKAKSSKELWAFLFNDFLLLTYAAKQFTSSGPDKLFSNKNNVQLKIYKPPVLLNEALVKLPDPSSDEPIFHISHIDKVYMLRTDNINERTAWVQKIKVASEEFIETEKKKRDKVYQARSMKGSGIGRLLVTILEATELKAAKPNGKSNPYCEVTMGAQIFTSRVINDTLNPKWNFNCQFHIKDIYQDVLCIAINEKDQFSPDEFLGRTEVPVATIKKEFENKGPATRRLLLHEVPTGEVWVLLDLQLYGHK</sequence>
<dbReference type="SUPFAM" id="SSF49562">
    <property type="entry name" value="C2 domain (Calcium/lipid-binding domain, CaLB)"/>
    <property type="match status" value="1"/>
</dbReference>
<evidence type="ECO:0000259" key="21">
    <source>
        <dbReference type="PROSITE" id="PS50031"/>
    </source>
</evidence>
<dbReference type="PRINTS" id="PR00452">
    <property type="entry name" value="SH3DOMAIN"/>
</dbReference>
<dbReference type="SUPFAM" id="SSF47473">
    <property type="entry name" value="EF-hand"/>
    <property type="match status" value="2"/>
</dbReference>
<dbReference type="Pfam" id="PF00621">
    <property type="entry name" value="RhoGEF"/>
    <property type="match status" value="1"/>
</dbReference>
<dbReference type="SMART" id="SM00027">
    <property type="entry name" value="EH"/>
    <property type="match status" value="2"/>
</dbReference>
<evidence type="ECO:0000259" key="22">
    <source>
        <dbReference type="PROSITE" id="PS50222"/>
    </source>
</evidence>
<dbReference type="GO" id="GO:0042995">
    <property type="term" value="C:cell projection"/>
    <property type="evidence" value="ECO:0007669"/>
    <property type="project" value="UniProtKB-SubCell"/>
</dbReference>
<dbReference type="Gene3D" id="2.30.30.40">
    <property type="entry name" value="SH3 Domains"/>
    <property type="match status" value="5"/>
</dbReference>
<dbReference type="Proteomes" id="UP000265100">
    <property type="component" value="Chromosome 1"/>
</dbReference>
<dbReference type="InterPro" id="IPR001849">
    <property type="entry name" value="PH_domain"/>
</dbReference>
<organism evidence="23 24">
    <name type="scientific">Astatotilapia calliptera</name>
    <name type="common">Eastern happy</name>
    <name type="synonym">Chromis callipterus</name>
    <dbReference type="NCBI Taxonomy" id="8154"/>
    <lineage>
        <taxon>Eukaryota</taxon>
        <taxon>Metazoa</taxon>
        <taxon>Chordata</taxon>
        <taxon>Craniata</taxon>
        <taxon>Vertebrata</taxon>
        <taxon>Euteleostomi</taxon>
        <taxon>Actinopterygii</taxon>
        <taxon>Neopterygii</taxon>
        <taxon>Teleostei</taxon>
        <taxon>Neoteleostei</taxon>
        <taxon>Acanthomorphata</taxon>
        <taxon>Ovalentaria</taxon>
        <taxon>Cichlomorphae</taxon>
        <taxon>Cichliformes</taxon>
        <taxon>Cichlidae</taxon>
        <taxon>African cichlids</taxon>
        <taxon>Pseudocrenilabrinae</taxon>
        <taxon>Haplochromini</taxon>
        <taxon>Astatotilapia</taxon>
    </lineage>
</organism>
<dbReference type="InterPro" id="IPR018247">
    <property type="entry name" value="EF_Hand_1_Ca_BS"/>
</dbReference>
<proteinExistence type="predicted"/>
<name>A0AAX7SV77_ASTCA</name>
<dbReference type="Gene3D" id="1.10.238.10">
    <property type="entry name" value="EF-hand"/>
    <property type="match status" value="2"/>
</dbReference>
<feature type="region of interest" description="Disordered" evidence="15">
    <location>
        <begin position="1019"/>
        <end position="1056"/>
    </location>
</feature>
<keyword evidence="6" id="KW-0479">Metal-binding</keyword>
<evidence type="ECO:0000256" key="10">
    <source>
        <dbReference type="ARBA" id="ARBA00023273"/>
    </source>
</evidence>
<dbReference type="PROSITE" id="PS00741">
    <property type="entry name" value="DH_1"/>
    <property type="match status" value="1"/>
</dbReference>
<feature type="region of interest" description="Disordered" evidence="15">
    <location>
        <begin position="840"/>
        <end position="865"/>
    </location>
</feature>
<keyword evidence="5" id="KW-0254">Endocytosis</keyword>
<dbReference type="Gene3D" id="2.60.40.150">
    <property type="entry name" value="C2 domain"/>
    <property type="match status" value="1"/>
</dbReference>
<dbReference type="Gene3D" id="1.20.900.10">
    <property type="entry name" value="Dbl homology (DH) domain"/>
    <property type="match status" value="1"/>
</dbReference>
<dbReference type="PROSITE" id="PS00018">
    <property type="entry name" value="EF_HAND_1"/>
    <property type="match status" value="2"/>
</dbReference>
<feature type="domain" description="DH" evidence="20">
    <location>
        <begin position="1195"/>
        <end position="1381"/>
    </location>
</feature>
<reference evidence="23" key="1">
    <citation type="submission" date="2018-05" db="EMBL/GenBank/DDBJ databases">
        <authorList>
            <person name="Datahose"/>
        </authorList>
    </citation>
    <scope>NUCLEOTIDE SEQUENCE</scope>
</reference>
<reference evidence="23" key="3">
    <citation type="submission" date="2025-09" db="UniProtKB">
        <authorList>
            <consortium name="Ensembl"/>
        </authorList>
    </citation>
    <scope>IDENTIFICATION</scope>
</reference>
<evidence type="ECO:0000259" key="18">
    <source>
        <dbReference type="PROSITE" id="PS50003"/>
    </source>
</evidence>
<feature type="compositionally biased region" description="Basic and acidic residues" evidence="15">
    <location>
        <begin position="677"/>
        <end position="765"/>
    </location>
</feature>
<evidence type="ECO:0000313" key="24">
    <source>
        <dbReference type="Proteomes" id="UP000265100"/>
    </source>
</evidence>
<feature type="domain" description="EF-hand" evidence="22">
    <location>
        <begin position="263"/>
        <end position="298"/>
    </location>
</feature>
<dbReference type="SMART" id="SM00325">
    <property type="entry name" value="RhoGEF"/>
    <property type="match status" value="1"/>
</dbReference>
<dbReference type="GO" id="GO:0045202">
    <property type="term" value="C:synapse"/>
    <property type="evidence" value="ECO:0007669"/>
    <property type="project" value="UniProtKB-SubCell"/>
</dbReference>
<dbReference type="GO" id="GO:0005509">
    <property type="term" value="F:calcium ion binding"/>
    <property type="evidence" value="ECO:0007669"/>
    <property type="project" value="InterPro"/>
</dbReference>
<dbReference type="Pfam" id="PF00018">
    <property type="entry name" value="SH3_1"/>
    <property type="match status" value="1"/>
</dbReference>
<dbReference type="SUPFAM" id="SSF48065">
    <property type="entry name" value="DBL homology domain (DH-domain)"/>
    <property type="match status" value="1"/>
</dbReference>
<feature type="region of interest" description="Disordered" evidence="15">
    <location>
        <begin position="677"/>
        <end position="782"/>
    </location>
</feature>
<dbReference type="GO" id="GO:0035025">
    <property type="term" value="P:positive regulation of Rho protein signal transduction"/>
    <property type="evidence" value="ECO:0007669"/>
    <property type="project" value="TreeGrafter"/>
</dbReference>
<comment type="function">
    <text evidence="12">Induces bone resorption, acting probably through a signaling cascade which results in the secretion of factor(s) enhancing osteoclast formation and activity.</text>
</comment>
<dbReference type="FunFam" id="2.60.40.150:FF:000029">
    <property type="entry name" value="Intersectin 1"/>
    <property type="match status" value="1"/>
</dbReference>